<dbReference type="Gene3D" id="3.40.390.10">
    <property type="entry name" value="Collagenase (Catalytic Domain)"/>
    <property type="match status" value="1"/>
</dbReference>
<dbReference type="GO" id="GO:0008237">
    <property type="term" value="F:metallopeptidase activity"/>
    <property type="evidence" value="ECO:0007669"/>
    <property type="project" value="UniProtKB-KW"/>
</dbReference>
<protein>
    <submittedName>
        <fullName evidence="1">A disintegrin and metalloproteinase with thrombospondin motifs 5</fullName>
    </submittedName>
</protein>
<name>A0AAV4V1U4_CAEEX</name>
<proteinExistence type="predicted"/>
<keyword evidence="2" id="KW-1185">Reference proteome</keyword>
<dbReference type="Proteomes" id="UP001054945">
    <property type="component" value="Unassembled WGS sequence"/>
</dbReference>
<organism evidence="1 2">
    <name type="scientific">Caerostris extrusa</name>
    <name type="common">Bark spider</name>
    <name type="synonym">Caerostris bankana</name>
    <dbReference type="NCBI Taxonomy" id="172846"/>
    <lineage>
        <taxon>Eukaryota</taxon>
        <taxon>Metazoa</taxon>
        <taxon>Ecdysozoa</taxon>
        <taxon>Arthropoda</taxon>
        <taxon>Chelicerata</taxon>
        <taxon>Arachnida</taxon>
        <taxon>Araneae</taxon>
        <taxon>Araneomorphae</taxon>
        <taxon>Entelegynae</taxon>
        <taxon>Araneoidea</taxon>
        <taxon>Araneidae</taxon>
        <taxon>Caerostris</taxon>
    </lineage>
</organism>
<keyword evidence="1" id="KW-0645">Protease</keyword>
<keyword evidence="1" id="KW-0482">Metalloprotease</keyword>
<sequence>MDAWSFLELLIKISYGFQMIVDWIKKILRFSKRSRFPDYEVVHVRSLSKRSADDSEVKSVHLSAFGRDMHLQLQRNDDFDERLKTMKMYLAESTNNGIQYREMPVEDNDPGTTYQDLDQMAAVTIRHGEDGNMQMEGTIGNDLVVKPVPTEILMPEDGFNDDEMFLDEEESYERNRNNSFYLSLIFYLWTTYAAILTVKPVVLPEQALFIELKRGVIATVWPEVLLLVDYASFVLHGRSSSQARRYYVSFWNGVDLRYKSLSNPKIKICLAGIIVAKSKEATPYLERNRLPLPTETQWTQPVPSLTWQSICTWNTVSQV</sequence>
<dbReference type="SUPFAM" id="SSF55486">
    <property type="entry name" value="Metalloproteases ('zincins'), catalytic domain"/>
    <property type="match status" value="1"/>
</dbReference>
<keyword evidence="1" id="KW-0378">Hydrolase</keyword>
<accession>A0AAV4V1U4</accession>
<evidence type="ECO:0000313" key="1">
    <source>
        <dbReference type="EMBL" id="GIY63983.1"/>
    </source>
</evidence>
<dbReference type="InterPro" id="IPR024079">
    <property type="entry name" value="MetalloPept_cat_dom_sf"/>
</dbReference>
<dbReference type="AlphaFoldDB" id="A0AAV4V1U4"/>
<gene>
    <name evidence="1" type="primary">ADAMTS5</name>
    <name evidence="1" type="ORF">CEXT_418431</name>
</gene>
<evidence type="ECO:0000313" key="2">
    <source>
        <dbReference type="Proteomes" id="UP001054945"/>
    </source>
</evidence>
<comment type="caution">
    <text evidence="1">The sequence shown here is derived from an EMBL/GenBank/DDBJ whole genome shotgun (WGS) entry which is preliminary data.</text>
</comment>
<dbReference type="EMBL" id="BPLR01013813">
    <property type="protein sequence ID" value="GIY63983.1"/>
    <property type="molecule type" value="Genomic_DNA"/>
</dbReference>
<reference evidence="1 2" key="1">
    <citation type="submission" date="2021-06" db="EMBL/GenBank/DDBJ databases">
        <title>Caerostris extrusa draft genome.</title>
        <authorList>
            <person name="Kono N."/>
            <person name="Arakawa K."/>
        </authorList>
    </citation>
    <scope>NUCLEOTIDE SEQUENCE [LARGE SCALE GENOMIC DNA]</scope>
</reference>